<keyword evidence="5" id="KW-1185">Reference proteome</keyword>
<comment type="caution">
    <text evidence="4">The sequence shown here is derived from an EMBL/GenBank/DDBJ whole genome shotgun (WGS) entry which is preliminary data.</text>
</comment>
<dbReference type="Proteomes" id="UP001174909">
    <property type="component" value="Unassembled WGS sequence"/>
</dbReference>
<protein>
    <recommendedName>
        <fullName evidence="3">BHLH domain-containing protein</fullName>
    </recommendedName>
</protein>
<evidence type="ECO:0000313" key="4">
    <source>
        <dbReference type="EMBL" id="CAI8044450.1"/>
    </source>
</evidence>
<feature type="region of interest" description="Disordered" evidence="1">
    <location>
        <begin position="220"/>
        <end position="272"/>
    </location>
</feature>
<evidence type="ECO:0000256" key="1">
    <source>
        <dbReference type="SAM" id="MobiDB-lite"/>
    </source>
</evidence>
<dbReference type="SUPFAM" id="SSF47459">
    <property type="entry name" value="HLH, helix-loop-helix DNA-binding domain"/>
    <property type="match status" value="1"/>
</dbReference>
<dbReference type="EMBL" id="CASHTH010003395">
    <property type="protein sequence ID" value="CAI8044450.1"/>
    <property type="molecule type" value="Genomic_DNA"/>
</dbReference>
<evidence type="ECO:0000259" key="3">
    <source>
        <dbReference type="PROSITE" id="PS50888"/>
    </source>
</evidence>
<dbReference type="AlphaFoldDB" id="A0AA35TA09"/>
<name>A0AA35TA09_GEOBA</name>
<feature type="chain" id="PRO_5041268225" description="BHLH domain-containing protein" evidence="2">
    <location>
        <begin position="17"/>
        <end position="466"/>
    </location>
</feature>
<dbReference type="InterPro" id="IPR036638">
    <property type="entry name" value="HLH_DNA-bd_sf"/>
</dbReference>
<sequence>MCYMFLNLLYSSLTLSFPGESAPPPFSLPLTPQTLKYLDTSFAELRWVGIRNIQLTSDSTCKLCGSTSAETAPHFTAQCPALSSVRNSLSPRSLIPLSASDSRLFVDYVLGTVPPRPTVSCCIFIAHSIGYSPLVEVTKKKKKKSGMSNQQLPSFYSAPAAASLQSSPSVDYGSSSSLAAFSSSYSFCSSRSPLSDTESSIGASSTSVCGEEEDADWCLPQAETRPTCGGHSSNRRARRRGGDQRQPLDRVPVNRGGPSAAKKKNAREKEKVKNVREEYETLGAVLGSRVGRGSGHFSKARILADAIRHIRELQEVMLQKTVKQTTTQEAGTVGVEPSSPLLPPPPQQINLNCDERLQPTNTSLDGFFQEEIVPTYTHEVAPDDLPPAYFSYNSGADTPPVTSSQCLFSLPSGGPLPPFSSLVYSPEMAGHLTHSSGAAPASIGGPLSPLGVSPPPQHPYSCGSDV</sequence>
<dbReference type="PROSITE" id="PS50888">
    <property type="entry name" value="BHLH"/>
    <property type="match status" value="1"/>
</dbReference>
<organism evidence="4 5">
    <name type="scientific">Geodia barretti</name>
    <name type="common">Barrett's horny sponge</name>
    <dbReference type="NCBI Taxonomy" id="519541"/>
    <lineage>
        <taxon>Eukaryota</taxon>
        <taxon>Metazoa</taxon>
        <taxon>Porifera</taxon>
        <taxon>Demospongiae</taxon>
        <taxon>Heteroscleromorpha</taxon>
        <taxon>Tetractinellida</taxon>
        <taxon>Astrophorina</taxon>
        <taxon>Geodiidae</taxon>
        <taxon>Geodia</taxon>
    </lineage>
</organism>
<dbReference type="Gene3D" id="4.10.280.10">
    <property type="entry name" value="Helix-loop-helix DNA-binding domain"/>
    <property type="match status" value="1"/>
</dbReference>
<evidence type="ECO:0000256" key="2">
    <source>
        <dbReference type="SAM" id="SignalP"/>
    </source>
</evidence>
<feature type="region of interest" description="Disordered" evidence="1">
    <location>
        <begin position="431"/>
        <end position="466"/>
    </location>
</feature>
<feature type="domain" description="BHLH" evidence="3">
    <location>
        <begin position="259"/>
        <end position="313"/>
    </location>
</feature>
<feature type="signal peptide" evidence="2">
    <location>
        <begin position="1"/>
        <end position="16"/>
    </location>
</feature>
<reference evidence="4" key="1">
    <citation type="submission" date="2023-03" db="EMBL/GenBank/DDBJ databases">
        <authorList>
            <person name="Steffen K."/>
            <person name="Cardenas P."/>
        </authorList>
    </citation>
    <scope>NUCLEOTIDE SEQUENCE</scope>
</reference>
<dbReference type="GO" id="GO:0046983">
    <property type="term" value="F:protein dimerization activity"/>
    <property type="evidence" value="ECO:0007669"/>
    <property type="project" value="InterPro"/>
</dbReference>
<dbReference type="InterPro" id="IPR011598">
    <property type="entry name" value="bHLH_dom"/>
</dbReference>
<proteinExistence type="predicted"/>
<dbReference type="Pfam" id="PF00010">
    <property type="entry name" value="HLH"/>
    <property type="match status" value="1"/>
</dbReference>
<evidence type="ECO:0000313" key="5">
    <source>
        <dbReference type="Proteomes" id="UP001174909"/>
    </source>
</evidence>
<gene>
    <name evidence="4" type="ORF">GBAR_LOCUS24655</name>
</gene>
<keyword evidence="2" id="KW-0732">Signal</keyword>
<accession>A0AA35TA09</accession>